<reference evidence="10 11" key="1">
    <citation type="journal article" date="2020" name="G3 (Bethesda)">
        <title>Improved Reference Genome for Cyclotella cryptica CCMP332, a Model for Cell Wall Morphogenesis, Salinity Adaptation, and Lipid Production in Diatoms (Bacillariophyta).</title>
        <authorList>
            <person name="Roberts W.R."/>
            <person name="Downey K.M."/>
            <person name="Ruck E.C."/>
            <person name="Traller J.C."/>
            <person name="Alverson A.J."/>
        </authorList>
    </citation>
    <scope>NUCLEOTIDE SEQUENCE [LARGE SCALE GENOMIC DNA]</scope>
    <source>
        <strain evidence="10 11">CCMP332</strain>
    </source>
</reference>
<evidence type="ECO:0000256" key="1">
    <source>
        <dbReference type="ARBA" id="ARBA00006910"/>
    </source>
</evidence>
<evidence type="ECO:0000259" key="9">
    <source>
        <dbReference type="Pfam" id="PF20638"/>
    </source>
</evidence>
<dbReference type="Pfam" id="PF04106">
    <property type="entry name" value="ATG5_UblB"/>
    <property type="match status" value="1"/>
</dbReference>
<protein>
    <recommendedName>
        <fullName evidence="5">Autophagy protein 5</fullName>
    </recommendedName>
</protein>
<dbReference type="EMBL" id="JABMIG020000145">
    <property type="protein sequence ID" value="KAL3789158.1"/>
    <property type="molecule type" value="Genomic_DNA"/>
</dbReference>
<dbReference type="PANTHER" id="PTHR13040">
    <property type="entry name" value="AUTOPHAGY PROTEIN 5"/>
    <property type="match status" value="1"/>
</dbReference>
<dbReference type="Proteomes" id="UP001516023">
    <property type="component" value="Unassembled WGS sequence"/>
</dbReference>
<feature type="region of interest" description="Disordered" evidence="6">
    <location>
        <begin position="87"/>
        <end position="138"/>
    </location>
</feature>
<comment type="caution">
    <text evidence="10">The sequence shown here is derived from an EMBL/GenBank/DDBJ whole genome shotgun (WGS) entry which is preliminary data.</text>
</comment>
<dbReference type="InterPro" id="IPR042526">
    <property type="entry name" value="Atg5_HR"/>
</dbReference>
<feature type="compositionally biased region" description="Basic and acidic residues" evidence="6">
    <location>
        <begin position="119"/>
        <end position="138"/>
    </location>
</feature>
<comment type="similarity">
    <text evidence="1 5">Belongs to the ATG5 family.</text>
</comment>
<feature type="domain" description="Autophagy protein ATG5 UblA" evidence="9">
    <location>
        <begin position="139"/>
        <end position="205"/>
    </location>
</feature>
<dbReference type="InterPro" id="IPR042527">
    <property type="entry name" value="Atg5_UblA_dom_sf"/>
</dbReference>
<keyword evidence="11" id="KW-1185">Reference proteome</keyword>
<evidence type="ECO:0000256" key="2">
    <source>
        <dbReference type="ARBA" id="ARBA00022499"/>
    </source>
</evidence>
<dbReference type="InterPro" id="IPR007239">
    <property type="entry name" value="Atg5"/>
</dbReference>
<keyword evidence="4 5" id="KW-0072">Autophagy</keyword>
<dbReference type="Gene3D" id="3.10.20.620">
    <property type="match status" value="2"/>
</dbReference>
<comment type="subunit">
    <text evidence="5">Conjugated with ATG12.</text>
</comment>
<dbReference type="AlphaFoldDB" id="A0ABD3PLY0"/>
<evidence type="ECO:0000256" key="5">
    <source>
        <dbReference type="RuleBase" id="RU361202"/>
    </source>
</evidence>
<dbReference type="Gene3D" id="3.10.20.90">
    <property type="entry name" value="Phosphatidylinositol 3-kinase Catalytic Subunit, Chain A, domain 1"/>
    <property type="match status" value="1"/>
</dbReference>
<dbReference type="InterPro" id="IPR048940">
    <property type="entry name" value="ATG5_HBR"/>
</dbReference>
<feature type="domain" description="Autophagy protein ATG5 UblB" evidence="7">
    <location>
        <begin position="337"/>
        <end position="456"/>
    </location>
</feature>
<keyword evidence="2 5" id="KW-1017">Isopeptide bond</keyword>
<evidence type="ECO:0000313" key="11">
    <source>
        <dbReference type="Proteomes" id="UP001516023"/>
    </source>
</evidence>
<dbReference type="GO" id="GO:0006914">
    <property type="term" value="P:autophagy"/>
    <property type="evidence" value="ECO:0007669"/>
    <property type="project" value="UniProtKB-KW"/>
</dbReference>
<keyword evidence="3 5" id="KW-0832">Ubl conjugation</keyword>
<gene>
    <name evidence="10" type="ORF">HJC23_012247</name>
</gene>
<proteinExistence type="inferred from homology"/>
<sequence length="460" mass="50726">MTNECSENHPIPASIATIQNANWSGSIPIILSLAPSSLSSPTTPRPLHKMIPRMSYLHLALSEEVLQLFEFAPASGMASAMSGNAVTIREEPPDDDDSRMSDGLTSGQDKPDAGIGTLTKDDPGKETSHSIIKETKSESPIKQSNYPKCWFEDEATGEPLRWHLFVGVLYDSMKGRAILHQSSKIGFSSESIPPHLLPWKLKVHFTAYPTTLLPLDVGMRNNATPMRPESDATSSDNEKSKDTCKDITQNSQISSVIGGIFRNSLKQALFMQYSSSKMAMSMTKKIHEKMWNSILSTNFTCYHEVNIQLQVGIATSSGSDSSSSVSKDPNSGVPELIPVRVMLNRNSPMQKPCRAFCEKDDSGEQVHDVGGSTDDEKTLDTLVKHLSTCNIRPFTALGDVLLSWLPLCFEKNSANEIVPRPFVFCCIQGIQPSMSCPMLDLWKSLCHPDHFLYIIVVTKE</sequence>
<dbReference type="PANTHER" id="PTHR13040:SF2">
    <property type="entry name" value="AUTOPHAGY PROTEIN 5"/>
    <property type="match status" value="1"/>
</dbReference>
<dbReference type="InterPro" id="IPR048318">
    <property type="entry name" value="ATG5_UblB"/>
</dbReference>
<comment type="function">
    <text evidence="5">Involved in autophagic vesicle formation.</text>
</comment>
<feature type="compositionally biased region" description="Basic and acidic residues" evidence="6">
    <location>
        <begin position="236"/>
        <end position="245"/>
    </location>
</feature>
<dbReference type="Gene3D" id="1.10.246.190">
    <property type="entry name" value="Autophagy protein Apg5, helix rich domain"/>
    <property type="match status" value="1"/>
</dbReference>
<accession>A0ABD3PLY0</accession>
<name>A0ABD3PLY0_9STRA</name>
<evidence type="ECO:0000256" key="3">
    <source>
        <dbReference type="ARBA" id="ARBA00022843"/>
    </source>
</evidence>
<feature type="domain" description="Autophagy protein ATG5 alpha-helical bundle region" evidence="8">
    <location>
        <begin position="260"/>
        <end position="309"/>
    </location>
</feature>
<feature type="region of interest" description="Disordered" evidence="6">
    <location>
        <begin position="219"/>
        <end position="246"/>
    </location>
</feature>
<feature type="domain" description="Autophagy protein ATG5 UblA" evidence="9">
    <location>
        <begin position="23"/>
        <end position="70"/>
    </location>
</feature>
<keyword evidence="5" id="KW-0472">Membrane</keyword>
<evidence type="ECO:0000259" key="7">
    <source>
        <dbReference type="Pfam" id="PF04106"/>
    </source>
</evidence>
<evidence type="ECO:0000259" key="8">
    <source>
        <dbReference type="Pfam" id="PF20637"/>
    </source>
</evidence>
<dbReference type="InterPro" id="IPR048939">
    <property type="entry name" value="ATG5_UblA"/>
</dbReference>
<dbReference type="Pfam" id="PF20637">
    <property type="entry name" value="ATG5_HBR"/>
    <property type="match status" value="1"/>
</dbReference>
<organism evidence="10 11">
    <name type="scientific">Cyclotella cryptica</name>
    <dbReference type="NCBI Taxonomy" id="29204"/>
    <lineage>
        <taxon>Eukaryota</taxon>
        <taxon>Sar</taxon>
        <taxon>Stramenopiles</taxon>
        <taxon>Ochrophyta</taxon>
        <taxon>Bacillariophyta</taxon>
        <taxon>Coscinodiscophyceae</taxon>
        <taxon>Thalassiosirophycidae</taxon>
        <taxon>Stephanodiscales</taxon>
        <taxon>Stephanodiscaceae</taxon>
        <taxon>Cyclotella</taxon>
    </lineage>
</organism>
<evidence type="ECO:0000313" key="10">
    <source>
        <dbReference type="EMBL" id="KAL3789158.1"/>
    </source>
</evidence>
<evidence type="ECO:0000256" key="4">
    <source>
        <dbReference type="ARBA" id="ARBA00023006"/>
    </source>
</evidence>
<dbReference type="Pfam" id="PF20638">
    <property type="entry name" value="ATG5_UblA"/>
    <property type="match status" value="2"/>
</dbReference>
<evidence type="ECO:0000256" key="6">
    <source>
        <dbReference type="SAM" id="MobiDB-lite"/>
    </source>
</evidence>
<dbReference type="GO" id="GO:0034045">
    <property type="term" value="C:phagophore assembly site membrane"/>
    <property type="evidence" value="ECO:0007669"/>
    <property type="project" value="UniProtKB-SubCell"/>
</dbReference>
<comment type="subcellular location">
    <subcellularLocation>
        <location evidence="5">Preautophagosomal structure membrane</location>
        <topology evidence="5">Peripheral membrane protein</topology>
    </subcellularLocation>
</comment>